<evidence type="ECO:0000256" key="7">
    <source>
        <dbReference type="HAMAP-Rule" id="MF_01931"/>
    </source>
</evidence>
<dbReference type="GO" id="GO:0006189">
    <property type="term" value="P:'de novo' IMP biosynthetic process"/>
    <property type="evidence" value="ECO:0007669"/>
    <property type="project" value="UniProtKB-UniRule"/>
</dbReference>
<feature type="binding site" evidence="7 11">
    <location>
        <position position="453"/>
    </location>
    <ligand>
        <name>[4Fe-4S] cluster</name>
        <dbReference type="ChEBI" id="CHEBI:49883"/>
    </ligand>
</feature>
<dbReference type="HAMAP" id="MF_01931">
    <property type="entry name" value="PurF"/>
    <property type="match status" value="1"/>
</dbReference>
<evidence type="ECO:0000313" key="13">
    <source>
        <dbReference type="EMBL" id="AIE99400.1"/>
    </source>
</evidence>
<comment type="function">
    <text evidence="7">Catalyzes the formation of phosphoribosylamine from phosphoribosylpyrophosphate (PRPP) and glutamine.</text>
</comment>
<keyword evidence="7 11" id="KW-0408">Iron</keyword>
<accession>A0A075G5X6</accession>
<evidence type="ECO:0000256" key="9">
    <source>
        <dbReference type="PIRSR" id="PIRSR000485-1"/>
    </source>
</evidence>
<comment type="cofactor">
    <cofactor evidence="7 11">
        <name>[4Fe-4S] cluster</name>
        <dbReference type="ChEBI" id="CHEBI:49883"/>
    </cofactor>
    <text evidence="7 11">Binds 1 [4Fe-4S] cluster per subunit.</text>
</comment>
<dbReference type="GO" id="GO:0004044">
    <property type="term" value="F:amidophosphoribosyltransferase activity"/>
    <property type="evidence" value="ECO:0007669"/>
    <property type="project" value="UniProtKB-UniRule"/>
</dbReference>
<dbReference type="GO" id="GO:0051539">
    <property type="term" value="F:4 iron, 4 sulfur cluster binding"/>
    <property type="evidence" value="ECO:0007669"/>
    <property type="project" value="UniProtKB-KW"/>
</dbReference>
<evidence type="ECO:0000259" key="12">
    <source>
        <dbReference type="PROSITE" id="PS51278"/>
    </source>
</evidence>
<comment type="catalytic activity">
    <reaction evidence="7 8">
        <text>5-phospho-beta-D-ribosylamine + L-glutamate + diphosphate = 5-phospho-alpha-D-ribose 1-diphosphate + L-glutamine + H2O</text>
        <dbReference type="Rhea" id="RHEA:14905"/>
        <dbReference type="ChEBI" id="CHEBI:15377"/>
        <dbReference type="ChEBI" id="CHEBI:29985"/>
        <dbReference type="ChEBI" id="CHEBI:33019"/>
        <dbReference type="ChEBI" id="CHEBI:58017"/>
        <dbReference type="ChEBI" id="CHEBI:58359"/>
        <dbReference type="ChEBI" id="CHEBI:58681"/>
        <dbReference type="EC" id="2.4.2.14"/>
    </reaction>
</comment>
<dbReference type="GO" id="GO:0009113">
    <property type="term" value="P:purine nucleobase biosynthetic process"/>
    <property type="evidence" value="ECO:0007669"/>
    <property type="project" value="UniProtKB-UniRule"/>
</dbReference>
<evidence type="ECO:0000256" key="11">
    <source>
        <dbReference type="PIRSR" id="PIRSR000485-3"/>
    </source>
</evidence>
<keyword evidence="7 11" id="KW-0411">Iron-sulfur</keyword>
<evidence type="ECO:0000256" key="1">
    <source>
        <dbReference type="ARBA" id="ARBA00005209"/>
    </source>
</evidence>
<keyword evidence="7" id="KW-0004">4Fe-4S</keyword>
<evidence type="ECO:0000256" key="3">
    <source>
        <dbReference type="ARBA" id="ARBA00022676"/>
    </source>
</evidence>
<dbReference type="NCBIfam" id="TIGR01134">
    <property type="entry name" value="purF"/>
    <property type="match status" value="1"/>
</dbReference>
<dbReference type="UniPathway" id="UPA00074">
    <property type="reaction ID" value="UER00124"/>
</dbReference>
<keyword evidence="6 7" id="KW-0315">Glutamine amidotransferase</keyword>
<feature type="binding site" evidence="7 10">
    <location>
        <position position="288"/>
    </location>
    <ligand>
        <name>Mg(2+)</name>
        <dbReference type="ChEBI" id="CHEBI:18420"/>
    </ligand>
</feature>
<dbReference type="InterPro" id="IPR029057">
    <property type="entry name" value="PRTase-like"/>
</dbReference>
<dbReference type="EMBL" id="KF900562">
    <property type="protein sequence ID" value="AIE99400.1"/>
    <property type="molecule type" value="Genomic_DNA"/>
</dbReference>
<evidence type="ECO:0000256" key="10">
    <source>
        <dbReference type="PIRSR" id="PIRSR000485-2"/>
    </source>
</evidence>
<dbReference type="PIRSF" id="PIRSF000485">
    <property type="entry name" value="Amd_phspho_trans"/>
    <property type="match status" value="1"/>
</dbReference>
<reference evidence="13" key="1">
    <citation type="journal article" date="2014" name="Genome Biol. Evol.">
        <title>Pangenome evidence for extensive interdomain horizontal transfer affecting lineage core and shell genes in uncultured planktonic thaumarchaeota and euryarchaeota.</title>
        <authorList>
            <person name="Deschamps P."/>
            <person name="Zivanovic Y."/>
            <person name="Moreira D."/>
            <person name="Rodriguez-Valera F."/>
            <person name="Lopez-Garcia P."/>
        </authorList>
    </citation>
    <scope>NUCLEOTIDE SEQUENCE</scope>
</reference>
<sequence>MKEKCGLFAAFSTSKTDVIPLVTIGLRGLQHRGQEAWGIATPTMNPFKQNGLVTDNLDQSALVLQQMKSNIAIGHVRYSTAGGTSLSNAQPFSINKKFCIAHNGTVCDLNSVNTKLTGKKPRRINDTSIVGKRLLSILKTNNFDWFKSIELLCDELVGAYCFVILTPDNEIYAFRDTRGFRPLCIGWHKKSKTYLISSESCAFSMLGAELTRDVNPGEIIKISNKGLESHSFSRGERTAHCSFEYIYFAHPSSVIDQTSVYESRRKLGQMLAEMYDLNADVVVPVPDSARPAALGFSEKSGIPMVEGLMKDRYAKRGSQRSFIQPKYKERLKINRWIMPVKSAVDGKDVIVIDDSIVRGISSKAIVKTLRNSGAKSVKILVTYPPIRHPCRAGIDFPTHEELIAYNTSGKNSDIDTINKKVGKSVNADFVGYNTVENLAAGIGKKPNQLCMACHDGEYGVLNRNLSNETSE</sequence>
<keyword evidence="7 10" id="KW-0479">Metal-binding</keyword>
<organism evidence="13">
    <name type="scientific">uncultured marine thaumarchaeote KM3_10_C07</name>
    <dbReference type="NCBI Taxonomy" id="1455986"/>
    <lineage>
        <taxon>Archaea</taxon>
        <taxon>Nitrososphaerota</taxon>
        <taxon>environmental samples</taxon>
    </lineage>
</organism>
<feature type="domain" description="Glutamine amidotransferase type-2" evidence="12">
    <location>
        <begin position="5"/>
        <end position="225"/>
    </location>
</feature>
<dbReference type="CDD" id="cd06223">
    <property type="entry name" value="PRTases_typeI"/>
    <property type="match status" value="1"/>
</dbReference>
<dbReference type="Gene3D" id="3.60.20.10">
    <property type="entry name" value="Glutamine Phosphoribosylpyrophosphate, subunit 1, domain 1"/>
    <property type="match status" value="1"/>
</dbReference>
<evidence type="ECO:0000256" key="4">
    <source>
        <dbReference type="ARBA" id="ARBA00022679"/>
    </source>
</evidence>
<name>A0A075G5X6_9ARCH</name>
<comment type="cofactor">
    <cofactor evidence="7 10">
        <name>Mg(2+)</name>
        <dbReference type="ChEBI" id="CHEBI:18420"/>
    </cofactor>
    <text evidence="7 10">Binds 1 Mg(2+) ion per subunit.</text>
</comment>
<dbReference type="Pfam" id="PF00156">
    <property type="entry name" value="Pribosyltran"/>
    <property type="match status" value="1"/>
</dbReference>
<feature type="active site" description="Nucleophile" evidence="7 9">
    <location>
        <position position="5"/>
    </location>
</feature>
<feature type="binding site" evidence="7 10">
    <location>
        <position position="354"/>
    </location>
    <ligand>
        <name>Mg(2+)</name>
        <dbReference type="ChEBI" id="CHEBI:18420"/>
    </ligand>
</feature>
<dbReference type="PROSITE" id="PS51278">
    <property type="entry name" value="GATASE_TYPE_2"/>
    <property type="match status" value="1"/>
</dbReference>
<evidence type="ECO:0000256" key="8">
    <source>
        <dbReference type="PIRNR" id="PIRNR000485"/>
    </source>
</evidence>
<proteinExistence type="inferred from homology"/>
<keyword evidence="4 7" id="KW-0808">Transferase</keyword>
<dbReference type="SUPFAM" id="SSF56235">
    <property type="entry name" value="N-terminal nucleophile aminohydrolases (Ntn hydrolases)"/>
    <property type="match status" value="1"/>
</dbReference>
<dbReference type="Gene3D" id="3.40.50.2020">
    <property type="match status" value="1"/>
</dbReference>
<feature type="binding site" evidence="7 11">
    <location>
        <position position="390"/>
    </location>
    <ligand>
        <name>[4Fe-4S] cluster</name>
        <dbReference type="ChEBI" id="CHEBI:49883"/>
    </ligand>
</feature>
<dbReference type="Pfam" id="PF13537">
    <property type="entry name" value="GATase_7"/>
    <property type="match status" value="1"/>
</dbReference>
<feature type="binding site" evidence="7 11">
    <location>
        <position position="241"/>
    </location>
    <ligand>
        <name>[4Fe-4S] cluster</name>
        <dbReference type="ChEBI" id="CHEBI:49883"/>
    </ligand>
</feature>
<evidence type="ECO:0000256" key="2">
    <source>
        <dbReference type="ARBA" id="ARBA00010138"/>
    </source>
</evidence>
<dbReference type="InterPro" id="IPR029055">
    <property type="entry name" value="Ntn_hydrolases_N"/>
</dbReference>
<gene>
    <name evidence="7 13" type="primary">purF</name>
</gene>
<protein>
    <recommendedName>
        <fullName evidence="7">Amidophosphoribosyltransferase</fullName>
        <shortName evidence="7">ATase</shortName>
        <ecNumber evidence="7">2.4.2.14</ecNumber>
    </recommendedName>
    <alternativeName>
        <fullName evidence="7">Glutamine phosphoribosylpyrophosphate amidotransferase</fullName>
        <shortName evidence="7">GPATase</shortName>
    </alternativeName>
</protein>
<keyword evidence="5 7" id="KW-0658">Purine biosynthesis</keyword>
<feature type="binding site" evidence="7 11">
    <location>
        <position position="450"/>
    </location>
    <ligand>
        <name>[4Fe-4S] cluster</name>
        <dbReference type="ChEBI" id="CHEBI:49883"/>
    </ligand>
</feature>
<dbReference type="InterPro" id="IPR005854">
    <property type="entry name" value="PurF"/>
</dbReference>
<keyword evidence="3 7" id="KW-0328">Glycosyltransferase</keyword>
<dbReference type="EC" id="2.4.2.14" evidence="7"/>
<evidence type="ECO:0000256" key="6">
    <source>
        <dbReference type="ARBA" id="ARBA00022962"/>
    </source>
</evidence>
<comment type="similarity">
    <text evidence="2 7 8">In the C-terminal section; belongs to the purine/pyrimidine phosphoribosyltransferase family.</text>
</comment>
<evidence type="ECO:0000256" key="5">
    <source>
        <dbReference type="ARBA" id="ARBA00022755"/>
    </source>
</evidence>
<feature type="binding site" evidence="7 10">
    <location>
        <position position="353"/>
    </location>
    <ligand>
        <name>Mg(2+)</name>
        <dbReference type="ChEBI" id="CHEBI:18420"/>
    </ligand>
</feature>
<keyword evidence="7 10" id="KW-0460">Magnesium</keyword>
<dbReference type="GO" id="GO:0000287">
    <property type="term" value="F:magnesium ion binding"/>
    <property type="evidence" value="ECO:0007669"/>
    <property type="project" value="UniProtKB-UniRule"/>
</dbReference>
<dbReference type="AlphaFoldDB" id="A0A075G5X6"/>
<comment type="pathway">
    <text evidence="1 7 8">Purine metabolism; IMP biosynthesis via de novo pathway; N(1)-(5-phospho-D-ribosyl)glycinamide from 5-phospho-alpha-D-ribose 1-diphosphate: step 1/2.</text>
</comment>
<dbReference type="SUPFAM" id="SSF53271">
    <property type="entry name" value="PRTase-like"/>
    <property type="match status" value="1"/>
</dbReference>
<dbReference type="InterPro" id="IPR017932">
    <property type="entry name" value="GATase_2_dom"/>
</dbReference>
<dbReference type="InterPro" id="IPR000836">
    <property type="entry name" value="PRTase_dom"/>
</dbReference>
<dbReference type="PANTHER" id="PTHR11907">
    <property type="entry name" value="AMIDOPHOSPHORIBOSYLTRANSFERASE"/>
    <property type="match status" value="1"/>
</dbReference>